<dbReference type="EMBL" id="AGNL01045086">
    <property type="protein sequence ID" value="EJK49133.1"/>
    <property type="molecule type" value="Genomic_DNA"/>
</dbReference>
<evidence type="ECO:0000313" key="2">
    <source>
        <dbReference type="Proteomes" id="UP000266841"/>
    </source>
</evidence>
<comment type="caution">
    <text evidence="1">The sequence shown here is derived from an EMBL/GenBank/DDBJ whole genome shotgun (WGS) entry which is preliminary data.</text>
</comment>
<dbReference type="AlphaFoldDB" id="K0R6X1"/>
<dbReference type="Proteomes" id="UP000266841">
    <property type="component" value="Unassembled WGS sequence"/>
</dbReference>
<sequence length="85" mass="8986">MPEGPESIEAGAECFQSFKVCGSESRKEARILHSPLPIVSFTFALSMLFAAAAKPGRPAGPGLDLRRLNSKLGCPPCSQQANGVR</sequence>
<keyword evidence="2" id="KW-1185">Reference proteome</keyword>
<protein>
    <submittedName>
        <fullName evidence="1">Uncharacterized protein</fullName>
    </submittedName>
</protein>
<evidence type="ECO:0000313" key="1">
    <source>
        <dbReference type="EMBL" id="EJK49133.1"/>
    </source>
</evidence>
<accession>K0R6X1</accession>
<name>K0R6X1_THAOC</name>
<reference evidence="1 2" key="1">
    <citation type="journal article" date="2012" name="Genome Biol.">
        <title>Genome and low-iron response of an oceanic diatom adapted to chronic iron limitation.</title>
        <authorList>
            <person name="Lommer M."/>
            <person name="Specht M."/>
            <person name="Roy A.S."/>
            <person name="Kraemer L."/>
            <person name="Andreson R."/>
            <person name="Gutowska M.A."/>
            <person name="Wolf J."/>
            <person name="Bergner S.V."/>
            <person name="Schilhabel M.B."/>
            <person name="Klostermeier U.C."/>
            <person name="Beiko R.G."/>
            <person name="Rosenstiel P."/>
            <person name="Hippler M."/>
            <person name="Laroche J."/>
        </authorList>
    </citation>
    <scope>NUCLEOTIDE SEQUENCE [LARGE SCALE GENOMIC DNA]</scope>
    <source>
        <strain evidence="1 2">CCMP1005</strain>
    </source>
</reference>
<gene>
    <name evidence="1" type="ORF">THAOC_32022</name>
</gene>
<proteinExistence type="predicted"/>
<organism evidence="1 2">
    <name type="scientific">Thalassiosira oceanica</name>
    <name type="common">Marine diatom</name>
    <dbReference type="NCBI Taxonomy" id="159749"/>
    <lineage>
        <taxon>Eukaryota</taxon>
        <taxon>Sar</taxon>
        <taxon>Stramenopiles</taxon>
        <taxon>Ochrophyta</taxon>
        <taxon>Bacillariophyta</taxon>
        <taxon>Coscinodiscophyceae</taxon>
        <taxon>Thalassiosirophycidae</taxon>
        <taxon>Thalassiosirales</taxon>
        <taxon>Thalassiosiraceae</taxon>
        <taxon>Thalassiosira</taxon>
    </lineage>
</organism>